<dbReference type="PANTHER" id="PTHR42752:SF1">
    <property type="entry name" value="IMIDAZOLONEPROPIONASE-RELATED"/>
    <property type="match status" value="1"/>
</dbReference>
<evidence type="ECO:0000259" key="8">
    <source>
        <dbReference type="Pfam" id="PF01979"/>
    </source>
</evidence>
<feature type="binding site" evidence="7">
    <location>
        <position position="255"/>
    </location>
    <ligand>
        <name>4-imidazolone-5-propanoate</name>
        <dbReference type="ChEBI" id="CHEBI:77893"/>
    </ligand>
</feature>
<evidence type="ECO:0000256" key="6">
    <source>
        <dbReference type="ARBA" id="ARBA00023004"/>
    </source>
</evidence>
<comment type="caution">
    <text evidence="9">The sequence shown here is derived from an EMBL/GenBank/DDBJ whole genome shotgun (WGS) entry which is preliminary data.</text>
</comment>
<dbReference type="InterPro" id="IPR011059">
    <property type="entry name" value="Metal-dep_hydrolase_composite"/>
</dbReference>
<comment type="catalytic activity">
    <reaction evidence="7">
        <text>4-imidazolone-5-propanoate + H2O = N-formimidoyl-L-glutamate</text>
        <dbReference type="Rhea" id="RHEA:23660"/>
        <dbReference type="ChEBI" id="CHEBI:15377"/>
        <dbReference type="ChEBI" id="CHEBI:58928"/>
        <dbReference type="ChEBI" id="CHEBI:77893"/>
        <dbReference type="EC" id="3.5.2.7"/>
    </reaction>
</comment>
<dbReference type="SUPFAM" id="SSF51556">
    <property type="entry name" value="Metallo-dependent hydrolases"/>
    <property type="match status" value="1"/>
</dbReference>
<feature type="binding site" evidence="7">
    <location>
        <position position="326"/>
    </location>
    <ligand>
        <name>Fe(3+)</name>
        <dbReference type="ChEBI" id="CHEBI:29034"/>
    </ligand>
</feature>
<dbReference type="RefSeq" id="WP_204664750.1">
    <property type="nucleotide sequence ID" value="NZ_JAFBDT010000017.1"/>
</dbReference>
<gene>
    <name evidence="7" type="primary">hutI</name>
    <name evidence="9" type="ORF">JOC49_001930</name>
</gene>
<dbReference type="PANTHER" id="PTHR42752">
    <property type="entry name" value="IMIDAZOLONEPROPIONASE"/>
    <property type="match status" value="1"/>
</dbReference>
<dbReference type="Pfam" id="PF01979">
    <property type="entry name" value="Amidohydro_1"/>
    <property type="match status" value="1"/>
</dbReference>
<keyword evidence="10" id="KW-1185">Reference proteome</keyword>
<feature type="binding site" evidence="7">
    <location>
        <position position="326"/>
    </location>
    <ligand>
        <name>Zn(2+)</name>
        <dbReference type="ChEBI" id="CHEBI:29105"/>
    </ligand>
</feature>
<feature type="binding site" evidence="7">
    <location>
        <position position="82"/>
    </location>
    <ligand>
        <name>Fe(3+)</name>
        <dbReference type="ChEBI" id="CHEBI:29034"/>
    </ligand>
</feature>
<keyword evidence="4 7" id="KW-0369">Histidine metabolism</keyword>
<organism evidence="9 10">
    <name type="scientific">Fusibacter tunisiensis</name>
    <dbReference type="NCBI Taxonomy" id="1008308"/>
    <lineage>
        <taxon>Bacteria</taxon>
        <taxon>Bacillati</taxon>
        <taxon>Bacillota</taxon>
        <taxon>Clostridia</taxon>
        <taxon>Eubacteriales</taxon>
        <taxon>Eubacteriales Family XII. Incertae Sedis</taxon>
        <taxon>Fusibacter</taxon>
    </lineage>
</organism>
<reference evidence="9 10" key="1">
    <citation type="submission" date="2021-01" db="EMBL/GenBank/DDBJ databases">
        <title>Genomic Encyclopedia of Type Strains, Phase IV (KMG-IV): sequencing the most valuable type-strain genomes for metagenomic binning, comparative biology and taxonomic classification.</title>
        <authorList>
            <person name="Goeker M."/>
        </authorList>
    </citation>
    <scope>NUCLEOTIDE SEQUENCE [LARGE SCALE GENOMIC DNA]</scope>
    <source>
        <strain evidence="9 10">DSM 24436</strain>
    </source>
</reference>
<comment type="pathway">
    <text evidence="7">Amino-acid degradation; L-histidine degradation into L-glutamate; N-formimidoyl-L-glutamate from L-histidine: step 3/3.</text>
</comment>
<evidence type="ECO:0000313" key="9">
    <source>
        <dbReference type="EMBL" id="MBM7562380.1"/>
    </source>
</evidence>
<dbReference type="Gene3D" id="3.20.20.140">
    <property type="entry name" value="Metal-dependent hydrolases"/>
    <property type="match status" value="1"/>
</dbReference>
<dbReference type="NCBIfam" id="TIGR01224">
    <property type="entry name" value="hutI"/>
    <property type="match status" value="1"/>
</dbReference>
<feature type="binding site" evidence="7">
    <location>
        <position position="187"/>
    </location>
    <ligand>
        <name>4-imidazolone-5-propanoate</name>
        <dbReference type="ChEBI" id="CHEBI:77893"/>
    </ligand>
</feature>
<comment type="similarity">
    <text evidence="7">Belongs to the metallo-dependent hydrolases superfamily. HutI family.</text>
</comment>
<feature type="binding site" evidence="7">
    <location>
        <position position="328"/>
    </location>
    <ligand>
        <name>N-formimidoyl-L-glutamate</name>
        <dbReference type="ChEBI" id="CHEBI:58928"/>
    </ligand>
</feature>
<dbReference type="SUPFAM" id="SSF51338">
    <property type="entry name" value="Composite domain of metallo-dependent hydrolases"/>
    <property type="match status" value="1"/>
</dbReference>
<dbReference type="Proteomes" id="UP000767854">
    <property type="component" value="Unassembled WGS sequence"/>
</dbReference>
<dbReference type="Gene3D" id="2.30.40.10">
    <property type="entry name" value="Urease, subunit C, domain 1"/>
    <property type="match status" value="1"/>
</dbReference>
<keyword evidence="7" id="KW-0963">Cytoplasm</keyword>
<feature type="binding site" evidence="7">
    <location>
        <position position="84"/>
    </location>
    <ligand>
        <name>Fe(3+)</name>
        <dbReference type="ChEBI" id="CHEBI:29034"/>
    </ligand>
</feature>
<dbReference type="InterPro" id="IPR005920">
    <property type="entry name" value="HutI"/>
</dbReference>
<feature type="binding site" evidence="7">
    <location>
        <position position="84"/>
    </location>
    <ligand>
        <name>Zn(2+)</name>
        <dbReference type="ChEBI" id="CHEBI:29105"/>
    </ligand>
</feature>
<feature type="binding site" evidence="7">
    <location>
        <position position="91"/>
    </location>
    <ligand>
        <name>4-imidazolone-5-propanoate</name>
        <dbReference type="ChEBI" id="CHEBI:77893"/>
    </ligand>
</feature>
<feature type="binding site" evidence="7">
    <location>
        <position position="252"/>
    </location>
    <ligand>
        <name>Zn(2+)</name>
        <dbReference type="ChEBI" id="CHEBI:29105"/>
    </ligand>
</feature>
<dbReference type="InterPro" id="IPR006680">
    <property type="entry name" value="Amidohydro-rel"/>
</dbReference>
<dbReference type="CDD" id="cd01296">
    <property type="entry name" value="Imidazolone-5PH"/>
    <property type="match status" value="1"/>
</dbReference>
<proteinExistence type="inferred from homology"/>
<evidence type="ECO:0000256" key="3">
    <source>
        <dbReference type="ARBA" id="ARBA00022801"/>
    </source>
</evidence>
<evidence type="ECO:0000256" key="1">
    <source>
        <dbReference type="ARBA" id="ARBA00012864"/>
    </source>
</evidence>
<dbReference type="InterPro" id="IPR032466">
    <property type="entry name" value="Metal_Hydrolase"/>
</dbReference>
<sequence>MKKGNLVILNAQEVVTCSGFKGKSGSEMQNLGVVTHASVIVEDGIITKITKDPVDGSAFEKKGFKVIDASGKCVLPGFVDSHTHLIFGGYREDEYNNRLNGMDYMEIMNRGGGIINSVRGTQESSKETLLEVGIKRLNSMAGFGVTTVEGKSGYGLDLETEVKQLEVMKELNKMHSLDIVTTFLGPHARPIAYKDNPDAFIDFMIEDVLPVVDENGLAEFADIFCEKNVFSIEQSKRFLLEAKKRGFKLKIHADEIVQLGGAELAAELGAYSADHLLQASDAGIDAMRAAGVVATLLPCTAFSLKEPYARARFMIDQGLVVALATDFNPGSCFTESIPLLIALATNQMGMTIEETITALTINGAAALDRADQIGSIDVGKKADLTVHEFPSYKFLPYHIGVSTVEKVIKNGVLILDKESNVPL</sequence>
<keyword evidence="6 7" id="KW-0408">Iron</keyword>
<accession>A0ABS2MSJ5</accession>
<keyword evidence="2 7" id="KW-0479">Metal-binding</keyword>
<evidence type="ECO:0000256" key="2">
    <source>
        <dbReference type="ARBA" id="ARBA00022723"/>
    </source>
</evidence>
<comment type="cofactor">
    <cofactor evidence="7">
        <name>Zn(2+)</name>
        <dbReference type="ChEBI" id="CHEBI:29105"/>
    </cofactor>
    <cofactor evidence="7">
        <name>Fe(3+)</name>
        <dbReference type="ChEBI" id="CHEBI:29034"/>
    </cofactor>
    <text evidence="7">Binds 1 zinc or iron ion per subunit.</text>
</comment>
<feature type="binding site" evidence="7">
    <location>
        <position position="154"/>
    </location>
    <ligand>
        <name>4-imidazolone-5-propanoate</name>
        <dbReference type="ChEBI" id="CHEBI:77893"/>
    </ligand>
</feature>
<feature type="binding site" evidence="7">
    <location>
        <position position="82"/>
    </location>
    <ligand>
        <name>Zn(2+)</name>
        <dbReference type="ChEBI" id="CHEBI:29105"/>
    </ligand>
</feature>
<feature type="domain" description="Amidohydrolase-related" evidence="8">
    <location>
        <begin position="74"/>
        <end position="412"/>
    </location>
</feature>
<evidence type="ECO:0000256" key="4">
    <source>
        <dbReference type="ARBA" id="ARBA00022808"/>
    </source>
</evidence>
<dbReference type="GO" id="GO:0050480">
    <property type="term" value="F:imidazolonepropionase activity"/>
    <property type="evidence" value="ECO:0007669"/>
    <property type="project" value="UniProtKB-EC"/>
</dbReference>
<evidence type="ECO:0000313" key="10">
    <source>
        <dbReference type="Proteomes" id="UP000767854"/>
    </source>
</evidence>
<feature type="binding site" evidence="7">
    <location>
        <position position="252"/>
    </location>
    <ligand>
        <name>Fe(3+)</name>
        <dbReference type="ChEBI" id="CHEBI:29034"/>
    </ligand>
</feature>
<comment type="function">
    <text evidence="7">Catalyzes the hydrolytic cleavage of the carbon-nitrogen bond in imidazolone-5-propanoate to yield N-formimidoyl-L-glutamate. It is the third step in the universal histidine degradation pathway.</text>
</comment>
<dbReference type="EC" id="3.5.2.7" evidence="1 7"/>
<protein>
    <recommendedName>
        <fullName evidence="1 7">Imidazolonepropionase</fullName>
        <ecNumber evidence="1 7">3.5.2.7</ecNumber>
    </recommendedName>
    <alternativeName>
        <fullName evidence="7">Imidazolone-5-propionate hydrolase</fullName>
    </alternativeName>
</protein>
<name>A0ABS2MSJ5_9FIRM</name>
<dbReference type="HAMAP" id="MF_00372">
    <property type="entry name" value="HutI"/>
    <property type="match status" value="1"/>
</dbReference>
<keyword evidence="5 7" id="KW-0862">Zinc</keyword>
<evidence type="ECO:0000256" key="5">
    <source>
        <dbReference type="ARBA" id="ARBA00022833"/>
    </source>
</evidence>
<comment type="subcellular location">
    <subcellularLocation>
        <location evidence="7">Cytoplasm</location>
    </subcellularLocation>
</comment>
<feature type="binding site" evidence="7">
    <location>
        <position position="331"/>
    </location>
    <ligand>
        <name>4-imidazolone-5-propanoate</name>
        <dbReference type="ChEBI" id="CHEBI:77893"/>
    </ligand>
</feature>
<feature type="binding site" evidence="7">
    <location>
        <position position="330"/>
    </location>
    <ligand>
        <name>N-formimidoyl-L-glutamate</name>
        <dbReference type="ChEBI" id="CHEBI:58928"/>
    </ligand>
</feature>
<keyword evidence="3 7" id="KW-0378">Hydrolase</keyword>
<feature type="binding site" evidence="7">
    <location>
        <position position="154"/>
    </location>
    <ligand>
        <name>N-formimidoyl-L-glutamate</name>
        <dbReference type="ChEBI" id="CHEBI:58928"/>
    </ligand>
</feature>
<dbReference type="EMBL" id="JAFBDT010000017">
    <property type="protein sequence ID" value="MBM7562380.1"/>
    <property type="molecule type" value="Genomic_DNA"/>
</dbReference>
<evidence type="ECO:0000256" key="7">
    <source>
        <dbReference type="HAMAP-Rule" id="MF_00372"/>
    </source>
</evidence>